<dbReference type="STRING" id="1385517.N800_12705"/>
<feature type="signal peptide" evidence="1">
    <location>
        <begin position="1"/>
        <end position="20"/>
    </location>
</feature>
<dbReference type="EMBL" id="AVPU01000004">
    <property type="protein sequence ID" value="KGM55576.1"/>
    <property type="molecule type" value="Genomic_DNA"/>
</dbReference>
<comment type="caution">
    <text evidence="2">The sequence shown here is derived from an EMBL/GenBank/DDBJ whole genome shotgun (WGS) entry which is preliminary data.</text>
</comment>
<sequence length="130" mass="14161">MKHRTAFLLLSVLLAGAAQAYEPTDAELDDWMNYMRSVGIPSTVKICGPLMNNEAGFTVAAEAWSVANQASVERGHALAQANPPKGKPLEEYTAALVQDFEAKLAAKPADEQARICTSYLKLLEQRTKPQ</sequence>
<proteinExistence type="predicted"/>
<gene>
    <name evidence="2" type="ORF">N800_12705</name>
</gene>
<evidence type="ECO:0000256" key="1">
    <source>
        <dbReference type="SAM" id="SignalP"/>
    </source>
</evidence>
<keyword evidence="1" id="KW-0732">Signal</keyword>
<accession>A0A0A0EXA4</accession>
<dbReference type="Proteomes" id="UP000029998">
    <property type="component" value="Unassembled WGS sequence"/>
</dbReference>
<dbReference type="AlphaFoldDB" id="A0A0A0EXA4"/>
<name>A0A0A0EXA4_9GAMM</name>
<keyword evidence="3" id="KW-1185">Reference proteome</keyword>
<dbReference type="RefSeq" id="WP_036134833.1">
    <property type="nucleotide sequence ID" value="NZ_AVPU01000004.1"/>
</dbReference>
<protein>
    <recommendedName>
        <fullName evidence="4">Rap1a immunity protein domain-containing protein</fullName>
    </recommendedName>
</protein>
<evidence type="ECO:0008006" key="4">
    <source>
        <dbReference type="Google" id="ProtNLM"/>
    </source>
</evidence>
<dbReference type="OrthoDB" id="6025764at2"/>
<evidence type="ECO:0000313" key="3">
    <source>
        <dbReference type="Proteomes" id="UP000029998"/>
    </source>
</evidence>
<organism evidence="2 3">
    <name type="scientific">Lysobacter daejeonensis GH1-9</name>
    <dbReference type="NCBI Taxonomy" id="1385517"/>
    <lineage>
        <taxon>Bacteria</taxon>
        <taxon>Pseudomonadati</taxon>
        <taxon>Pseudomonadota</taxon>
        <taxon>Gammaproteobacteria</taxon>
        <taxon>Lysobacterales</taxon>
        <taxon>Lysobacteraceae</taxon>
        <taxon>Aerolutibacter</taxon>
    </lineage>
</organism>
<reference evidence="2 3" key="1">
    <citation type="submission" date="2013-08" db="EMBL/GenBank/DDBJ databases">
        <title>Genome sequencing of Lysobacter.</title>
        <authorList>
            <person name="Zhang S."/>
            <person name="Wang G."/>
        </authorList>
    </citation>
    <scope>NUCLEOTIDE SEQUENCE [LARGE SCALE GENOMIC DNA]</scope>
    <source>
        <strain evidence="2 3">GH1-9</strain>
    </source>
</reference>
<feature type="chain" id="PRO_5001962623" description="Rap1a immunity protein domain-containing protein" evidence="1">
    <location>
        <begin position="21"/>
        <end position="130"/>
    </location>
</feature>
<evidence type="ECO:0000313" key="2">
    <source>
        <dbReference type="EMBL" id="KGM55576.1"/>
    </source>
</evidence>